<name>A0A4T0B686_AURPU</name>
<dbReference type="GO" id="GO:0042973">
    <property type="term" value="F:glucan endo-1,3-beta-D-glucosidase activity"/>
    <property type="evidence" value="ECO:0007669"/>
    <property type="project" value="UniProtKB-EC"/>
</dbReference>
<comment type="subcellular location">
    <subcellularLocation>
        <location evidence="2">Cell envelope</location>
    </subcellularLocation>
</comment>
<evidence type="ECO:0000313" key="6">
    <source>
        <dbReference type="EMBL" id="TIA29341.1"/>
    </source>
</evidence>
<dbReference type="InterPro" id="IPR050732">
    <property type="entry name" value="Beta-glucan_modifiers"/>
</dbReference>
<evidence type="ECO:0000256" key="3">
    <source>
        <dbReference type="ARBA" id="ARBA00008773"/>
    </source>
</evidence>
<organism evidence="6 7">
    <name type="scientific">Aureobasidium pullulans</name>
    <name type="common">Black yeast</name>
    <name type="synonym">Pullularia pullulans</name>
    <dbReference type="NCBI Taxonomy" id="5580"/>
    <lineage>
        <taxon>Eukaryota</taxon>
        <taxon>Fungi</taxon>
        <taxon>Dikarya</taxon>
        <taxon>Ascomycota</taxon>
        <taxon>Pezizomycotina</taxon>
        <taxon>Dothideomycetes</taxon>
        <taxon>Dothideomycetidae</taxon>
        <taxon>Dothideales</taxon>
        <taxon>Saccotheciaceae</taxon>
        <taxon>Aureobasidium</taxon>
    </lineage>
</organism>
<dbReference type="InterPro" id="IPR017853">
    <property type="entry name" value="GH"/>
</dbReference>
<evidence type="ECO:0000256" key="1">
    <source>
        <dbReference type="ARBA" id="ARBA00000382"/>
    </source>
</evidence>
<gene>
    <name evidence="6" type="ORF">D6C78_10274</name>
</gene>
<dbReference type="GO" id="GO:0005576">
    <property type="term" value="C:extracellular region"/>
    <property type="evidence" value="ECO:0007669"/>
    <property type="project" value="TreeGrafter"/>
</dbReference>
<keyword evidence="5" id="KW-0378">Hydrolase</keyword>
<evidence type="ECO:0000256" key="5">
    <source>
        <dbReference type="ARBA" id="ARBA00022801"/>
    </source>
</evidence>
<reference evidence="6 7" key="1">
    <citation type="submission" date="2018-10" db="EMBL/GenBank/DDBJ databases">
        <title>Fifty Aureobasidium pullulans genomes reveal a recombining polyextremotolerant generalist.</title>
        <authorList>
            <person name="Gostincar C."/>
            <person name="Turk M."/>
            <person name="Zajc J."/>
            <person name="Gunde-Cimerman N."/>
        </authorList>
    </citation>
    <scope>NUCLEOTIDE SEQUENCE [LARGE SCALE GENOMIC DNA]</scope>
    <source>
        <strain evidence="6 7">EXF-1645</strain>
    </source>
</reference>
<sequence>MIQQGSDGTPISAIPAALATRTTLLLGLWASKDQNEFAKELGALKSAIDQYGSQGLSDIVVGISVGSEDLYRNSVLGVEAGSDPGQDVSVLLDYIQQARAVVKGSVLETVPIG</sequence>
<accession>A0A4T0B686</accession>
<dbReference type="EC" id="3.2.1.39" evidence="4"/>
<evidence type="ECO:0000256" key="4">
    <source>
        <dbReference type="ARBA" id="ARBA00012780"/>
    </source>
</evidence>
<dbReference type="PANTHER" id="PTHR16631:SF13">
    <property type="entry name" value="GLUCAN ENDO-1,3-BETA-GLUCOSIDASE EGLC-RELATED"/>
    <property type="match status" value="1"/>
</dbReference>
<dbReference type="Proteomes" id="UP000308724">
    <property type="component" value="Unassembled WGS sequence"/>
</dbReference>
<dbReference type="EMBL" id="QZBZ01000454">
    <property type="protein sequence ID" value="TIA29341.1"/>
    <property type="molecule type" value="Genomic_DNA"/>
</dbReference>
<dbReference type="GO" id="GO:0071555">
    <property type="term" value="P:cell wall organization"/>
    <property type="evidence" value="ECO:0007669"/>
    <property type="project" value="TreeGrafter"/>
</dbReference>
<dbReference type="AlphaFoldDB" id="A0A4T0B686"/>
<feature type="non-terminal residue" evidence="6">
    <location>
        <position position="113"/>
    </location>
</feature>
<comment type="caution">
    <text evidence="6">The sequence shown here is derived from an EMBL/GenBank/DDBJ whole genome shotgun (WGS) entry which is preliminary data.</text>
</comment>
<dbReference type="PANTHER" id="PTHR16631">
    <property type="entry name" value="GLUCAN 1,3-BETA-GLUCOSIDASE"/>
    <property type="match status" value="1"/>
</dbReference>
<comment type="catalytic activity">
    <reaction evidence="1">
        <text>Hydrolysis of (1-&gt;3)-beta-D-glucosidic linkages in (1-&gt;3)-beta-D-glucans.</text>
        <dbReference type="EC" id="3.2.1.39"/>
    </reaction>
</comment>
<evidence type="ECO:0000313" key="7">
    <source>
        <dbReference type="Proteomes" id="UP000308724"/>
    </source>
</evidence>
<proteinExistence type="inferred from homology"/>
<dbReference type="GO" id="GO:0009277">
    <property type="term" value="C:fungal-type cell wall"/>
    <property type="evidence" value="ECO:0007669"/>
    <property type="project" value="TreeGrafter"/>
</dbReference>
<protein>
    <recommendedName>
        <fullName evidence="4">glucan endo-1,3-beta-D-glucosidase</fullName>
        <ecNumber evidence="4">3.2.1.39</ecNumber>
    </recommendedName>
</protein>
<evidence type="ECO:0000256" key="2">
    <source>
        <dbReference type="ARBA" id="ARBA00004196"/>
    </source>
</evidence>
<dbReference type="SUPFAM" id="SSF51445">
    <property type="entry name" value="(Trans)glycosidases"/>
    <property type="match status" value="1"/>
</dbReference>
<comment type="similarity">
    <text evidence="3">Belongs to the glycosyl hydrolase 17 family.</text>
</comment>
<dbReference type="GO" id="GO:0009986">
    <property type="term" value="C:cell surface"/>
    <property type="evidence" value="ECO:0007669"/>
    <property type="project" value="TreeGrafter"/>
</dbReference>